<organism evidence="2 3">
    <name type="scientific">Alicyclobacillus hesperidum</name>
    <dbReference type="NCBI Taxonomy" id="89784"/>
    <lineage>
        <taxon>Bacteria</taxon>
        <taxon>Bacillati</taxon>
        <taxon>Bacillota</taxon>
        <taxon>Bacilli</taxon>
        <taxon>Bacillales</taxon>
        <taxon>Alicyclobacillaceae</taxon>
        <taxon>Alicyclobacillus</taxon>
    </lineage>
</organism>
<keyword evidence="1" id="KW-1133">Transmembrane helix</keyword>
<reference evidence="3" key="1">
    <citation type="submission" date="2016-10" db="EMBL/GenBank/DDBJ databases">
        <authorList>
            <person name="Varghese N."/>
        </authorList>
    </citation>
    <scope>NUCLEOTIDE SEQUENCE [LARGE SCALE GENOMIC DNA]</scope>
    <source>
        <strain evidence="3">DSM 12489</strain>
    </source>
</reference>
<dbReference type="AlphaFoldDB" id="A0A1H2XWJ5"/>
<accession>A0A1H2XWJ5</accession>
<keyword evidence="1" id="KW-0472">Membrane</keyword>
<evidence type="ECO:0000256" key="1">
    <source>
        <dbReference type="SAM" id="Phobius"/>
    </source>
</evidence>
<evidence type="ECO:0000313" key="2">
    <source>
        <dbReference type="EMBL" id="SDW97322.1"/>
    </source>
</evidence>
<dbReference type="RefSeq" id="WP_074693753.1">
    <property type="nucleotide sequence ID" value="NZ_FNOJ01000025.1"/>
</dbReference>
<feature type="transmembrane region" description="Helical" evidence="1">
    <location>
        <begin position="191"/>
        <end position="213"/>
    </location>
</feature>
<feature type="transmembrane region" description="Helical" evidence="1">
    <location>
        <begin position="102"/>
        <end position="132"/>
    </location>
</feature>
<feature type="transmembrane region" description="Helical" evidence="1">
    <location>
        <begin position="139"/>
        <end position="156"/>
    </location>
</feature>
<proteinExistence type="predicted"/>
<feature type="transmembrane region" description="Helical" evidence="1">
    <location>
        <begin position="38"/>
        <end position="60"/>
    </location>
</feature>
<keyword evidence="3" id="KW-1185">Reference proteome</keyword>
<name>A0A1H2XWJ5_9BACL</name>
<feature type="transmembrane region" description="Helical" evidence="1">
    <location>
        <begin position="162"/>
        <end position="179"/>
    </location>
</feature>
<protein>
    <submittedName>
        <fullName evidence="2">Inner membrane protein</fullName>
    </submittedName>
</protein>
<gene>
    <name evidence="2" type="ORF">SAMN04489725_12511</name>
</gene>
<dbReference type="Pfam" id="PF04307">
    <property type="entry name" value="YdjM"/>
    <property type="match status" value="1"/>
</dbReference>
<feature type="transmembrane region" description="Helical" evidence="1">
    <location>
        <begin position="72"/>
        <end position="96"/>
    </location>
</feature>
<dbReference type="Proteomes" id="UP000182589">
    <property type="component" value="Unassembled WGS sequence"/>
</dbReference>
<dbReference type="InterPro" id="IPR007404">
    <property type="entry name" value="YdjM-like"/>
</dbReference>
<evidence type="ECO:0000313" key="3">
    <source>
        <dbReference type="Proteomes" id="UP000182589"/>
    </source>
</evidence>
<dbReference type="EMBL" id="FNOJ01000025">
    <property type="protein sequence ID" value="SDW97322.1"/>
    <property type="molecule type" value="Genomic_DNA"/>
</dbReference>
<keyword evidence="1" id="KW-0812">Transmembrane</keyword>
<feature type="transmembrane region" description="Helical" evidence="1">
    <location>
        <begin position="233"/>
        <end position="251"/>
    </location>
</feature>
<sequence length="252" mass="26929">MMGRSHMAIGAVGAVAATPLVLHEHWESLRDLITHPWASMPHIVIMQAAFVAATVIGALVPDLDQQDAKLTYTLEIVFGLPVLALAVIVMVLMHWATSLTAWGIALLLMFIFGAAHNITRVLGLGALAAILLDLAYHHCMPMEAAVLLAVWMVATMPAKHRTFTHSLLGLAVFGAGCYLSEPALNHLHLGVVAYGLIVGYALHMAADIIAGGVPLFWPWGKRQGVHLIQTRGGVDYLIGGIAIFTFVGLAIV</sequence>